<evidence type="ECO:0000256" key="15">
    <source>
        <dbReference type="PIRSR" id="PIRSR000724-1"/>
    </source>
</evidence>
<gene>
    <name evidence="14" type="primary">pgk</name>
    <name evidence="18" type="ORF">EOE65_05925</name>
</gene>
<feature type="binding site" evidence="14">
    <location>
        <position position="114"/>
    </location>
    <ligand>
        <name>substrate</name>
    </ligand>
</feature>
<evidence type="ECO:0000256" key="3">
    <source>
        <dbReference type="ARBA" id="ARBA00004838"/>
    </source>
</evidence>
<evidence type="ECO:0000256" key="5">
    <source>
        <dbReference type="ARBA" id="ARBA00011245"/>
    </source>
</evidence>
<accession>A0A437QAI1</accession>
<reference evidence="18 19" key="1">
    <citation type="submission" date="2019-01" db="EMBL/GenBank/DDBJ databases">
        <authorList>
            <person name="Chen W.-M."/>
        </authorList>
    </citation>
    <scope>NUCLEOTIDE SEQUENCE [LARGE SCALE GENOMIC DNA]</scope>
    <source>
        <strain evidence="18 19">HPM-16</strain>
    </source>
</reference>
<dbReference type="GO" id="GO:0006094">
    <property type="term" value="P:gluconeogenesis"/>
    <property type="evidence" value="ECO:0007669"/>
    <property type="project" value="TreeGrafter"/>
</dbReference>
<dbReference type="Gene3D" id="3.40.50.1260">
    <property type="entry name" value="Phosphoglycerate kinase, N-terminal domain"/>
    <property type="match status" value="2"/>
</dbReference>
<keyword evidence="13 14" id="KW-0324">Glycolysis</keyword>
<evidence type="ECO:0000256" key="6">
    <source>
        <dbReference type="ARBA" id="ARBA00013061"/>
    </source>
</evidence>
<comment type="caution">
    <text evidence="18">The sequence shown here is derived from an EMBL/GenBank/DDBJ whole genome shotgun (WGS) entry which is preliminary data.</text>
</comment>
<evidence type="ECO:0000256" key="4">
    <source>
        <dbReference type="ARBA" id="ARBA00008982"/>
    </source>
</evidence>
<dbReference type="GO" id="GO:0004618">
    <property type="term" value="F:phosphoglycerate kinase activity"/>
    <property type="evidence" value="ECO:0007669"/>
    <property type="project" value="UniProtKB-UniRule"/>
</dbReference>
<dbReference type="Pfam" id="PF00162">
    <property type="entry name" value="PGK"/>
    <property type="match status" value="1"/>
</dbReference>
<evidence type="ECO:0000256" key="8">
    <source>
        <dbReference type="ARBA" id="ARBA00022490"/>
    </source>
</evidence>
<evidence type="ECO:0000256" key="7">
    <source>
        <dbReference type="ARBA" id="ARBA00016471"/>
    </source>
</evidence>
<keyword evidence="10 14" id="KW-0547">Nucleotide-binding</keyword>
<dbReference type="SUPFAM" id="SSF53748">
    <property type="entry name" value="Phosphoglycerate kinase"/>
    <property type="match status" value="1"/>
</dbReference>
<feature type="binding site" evidence="14 15">
    <location>
        <begin position="59"/>
        <end position="62"/>
    </location>
    <ligand>
        <name>substrate</name>
    </ligand>
</feature>
<evidence type="ECO:0000313" key="18">
    <source>
        <dbReference type="EMBL" id="RVU31516.1"/>
    </source>
</evidence>
<dbReference type="GO" id="GO:0006096">
    <property type="term" value="P:glycolytic process"/>
    <property type="evidence" value="ECO:0007669"/>
    <property type="project" value="UniProtKB-UniRule"/>
</dbReference>
<dbReference type="PANTHER" id="PTHR11406:SF23">
    <property type="entry name" value="PHOSPHOGLYCERATE KINASE 1, CHLOROPLASTIC-RELATED"/>
    <property type="match status" value="1"/>
</dbReference>
<dbReference type="FunFam" id="3.40.50.1260:FF:000002">
    <property type="entry name" value="Phosphoglycerate kinase"/>
    <property type="match status" value="1"/>
</dbReference>
<evidence type="ECO:0000256" key="13">
    <source>
        <dbReference type="ARBA" id="ARBA00023152"/>
    </source>
</evidence>
<feature type="binding site" evidence="14 15">
    <location>
        <begin position="21"/>
        <end position="23"/>
    </location>
    <ligand>
        <name>substrate</name>
    </ligand>
</feature>
<dbReference type="InterPro" id="IPR015911">
    <property type="entry name" value="Phosphoglycerate_kinase_CS"/>
</dbReference>
<dbReference type="InterPro" id="IPR036043">
    <property type="entry name" value="Phosphoglycerate_kinase_sf"/>
</dbReference>
<dbReference type="GO" id="GO:0043531">
    <property type="term" value="F:ADP binding"/>
    <property type="evidence" value="ECO:0007669"/>
    <property type="project" value="TreeGrafter"/>
</dbReference>
<evidence type="ECO:0000256" key="17">
    <source>
        <dbReference type="RuleBase" id="RU000532"/>
    </source>
</evidence>
<evidence type="ECO:0000256" key="11">
    <source>
        <dbReference type="ARBA" id="ARBA00022777"/>
    </source>
</evidence>
<organism evidence="18 19">
    <name type="scientific">Neptunomonas marina</name>
    <dbReference type="NCBI Taxonomy" id="1815562"/>
    <lineage>
        <taxon>Bacteria</taxon>
        <taxon>Pseudomonadati</taxon>
        <taxon>Pseudomonadota</taxon>
        <taxon>Gammaproteobacteria</taxon>
        <taxon>Oceanospirillales</taxon>
        <taxon>Oceanospirillaceae</taxon>
        <taxon>Neptunomonas</taxon>
    </lineage>
</organism>
<sequence>MSVLKMTDLDLSGKRVLIREDLNVPVKDGQVTSDARIRASLPTIEFALKAGAKVMVMSHLGRPTEGEYEEKFSLAPVASHLGKLLGREVPLVKDWLEGGFDVAEGELVLLENVRFNAGEKKDDAELSQKMAALCDVYVMDAFGTAHRAQASTHGVGKLAPVACAGPLLAGELDALAKALQTPAKPMTAIVGGSKVSTKLTVLEALSDKVDQLIVGGGIANTFLAAAGKPVGKSLYEADLIPQAKALMEKVNVPIPTDVVVATAFAEDAEATIKAADDVSEDDMILDIGPDSAAALAALLQDAGTIIWNGPVGVFEFDQFGEGTKALSMAIAENQGFSIAGGGDTLAAVDKYEIADRVSYISTGGGAFLEFVEGKTLPAVAMLEARAAQ</sequence>
<dbReference type="GO" id="GO:0005829">
    <property type="term" value="C:cytosol"/>
    <property type="evidence" value="ECO:0007669"/>
    <property type="project" value="TreeGrafter"/>
</dbReference>
<keyword evidence="8 14" id="KW-0963">Cytoplasm</keyword>
<comment type="subunit">
    <text evidence="5 14">Monomer.</text>
</comment>
<feature type="binding site" evidence="14 16">
    <location>
        <begin position="341"/>
        <end position="344"/>
    </location>
    <ligand>
        <name>ATP</name>
        <dbReference type="ChEBI" id="CHEBI:30616"/>
    </ligand>
</feature>
<evidence type="ECO:0000256" key="9">
    <source>
        <dbReference type="ARBA" id="ARBA00022679"/>
    </source>
</evidence>
<keyword evidence="11 14" id="KW-0418">Kinase</keyword>
<evidence type="ECO:0000256" key="1">
    <source>
        <dbReference type="ARBA" id="ARBA00000642"/>
    </source>
</evidence>
<feature type="binding site" evidence="15">
    <location>
        <position position="114"/>
    </location>
    <ligand>
        <name>(2R)-3-phosphoglycerate</name>
        <dbReference type="ChEBI" id="CHEBI:58272"/>
    </ligand>
</feature>
<dbReference type="EC" id="2.7.2.3" evidence="6 14"/>
<feature type="binding site" evidence="14 16">
    <location>
        <position position="198"/>
    </location>
    <ligand>
        <name>ATP</name>
        <dbReference type="ChEBI" id="CHEBI:30616"/>
    </ligand>
</feature>
<proteinExistence type="inferred from homology"/>
<dbReference type="FunFam" id="3.40.50.1260:FF:000001">
    <property type="entry name" value="Phosphoglycerate kinase"/>
    <property type="match status" value="1"/>
</dbReference>
<comment type="similarity">
    <text evidence="4 14 17">Belongs to the phosphoglycerate kinase family.</text>
</comment>
<keyword evidence="19" id="KW-1185">Reference proteome</keyword>
<evidence type="ECO:0000256" key="2">
    <source>
        <dbReference type="ARBA" id="ARBA00004496"/>
    </source>
</evidence>
<dbReference type="HAMAP" id="MF_00145">
    <property type="entry name" value="Phosphoglyc_kinase"/>
    <property type="match status" value="1"/>
</dbReference>
<comment type="catalytic activity">
    <reaction evidence="1 14 17">
        <text>(2R)-3-phosphoglycerate + ATP = (2R)-3-phospho-glyceroyl phosphate + ADP</text>
        <dbReference type="Rhea" id="RHEA:14801"/>
        <dbReference type="ChEBI" id="CHEBI:30616"/>
        <dbReference type="ChEBI" id="CHEBI:57604"/>
        <dbReference type="ChEBI" id="CHEBI:58272"/>
        <dbReference type="ChEBI" id="CHEBI:456216"/>
        <dbReference type="EC" id="2.7.2.3"/>
    </reaction>
</comment>
<comment type="caution">
    <text evidence="14">Lacks conserved residue(s) required for the propagation of feature annotation.</text>
</comment>
<evidence type="ECO:0000256" key="12">
    <source>
        <dbReference type="ARBA" id="ARBA00022840"/>
    </source>
</evidence>
<dbReference type="PIRSF" id="PIRSF000724">
    <property type="entry name" value="Pgk"/>
    <property type="match status" value="1"/>
</dbReference>
<feature type="binding site" evidence="14 16">
    <location>
        <position position="315"/>
    </location>
    <ligand>
        <name>ATP</name>
        <dbReference type="ChEBI" id="CHEBI:30616"/>
    </ligand>
</feature>
<keyword evidence="12 14" id="KW-0067">ATP-binding</keyword>
<evidence type="ECO:0000256" key="16">
    <source>
        <dbReference type="PIRSR" id="PIRSR000724-2"/>
    </source>
</evidence>
<dbReference type="EMBL" id="SACQ01000002">
    <property type="protein sequence ID" value="RVU31516.1"/>
    <property type="molecule type" value="Genomic_DNA"/>
</dbReference>
<keyword evidence="9 14" id="KW-0808">Transferase</keyword>
<dbReference type="PROSITE" id="PS00111">
    <property type="entry name" value="PGLYCERATE_KINASE"/>
    <property type="match status" value="1"/>
</dbReference>
<evidence type="ECO:0000256" key="14">
    <source>
        <dbReference type="HAMAP-Rule" id="MF_00145"/>
    </source>
</evidence>
<comment type="pathway">
    <text evidence="3 14">Carbohydrate degradation; glycolysis; pyruvate from D-glyceraldehyde 3-phosphate: step 2/5.</text>
</comment>
<feature type="binding site" evidence="14">
    <location>
        <position position="147"/>
    </location>
    <ligand>
        <name>substrate</name>
    </ligand>
</feature>
<dbReference type="GO" id="GO:0005524">
    <property type="term" value="F:ATP binding"/>
    <property type="evidence" value="ECO:0007669"/>
    <property type="project" value="UniProtKB-KW"/>
</dbReference>
<evidence type="ECO:0000256" key="10">
    <source>
        <dbReference type="ARBA" id="ARBA00022741"/>
    </source>
</evidence>
<dbReference type="UniPathway" id="UPA00109">
    <property type="reaction ID" value="UER00185"/>
</dbReference>
<dbReference type="PRINTS" id="PR00477">
    <property type="entry name" value="PHGLYCKINASE"/>
</dbReference>
<dbReference type="AlphaFoldDB" id="A0A437QAI1"/>
<name>A0A437QAI1_9GAMM</name>
<dbReference type="InterPro" id="IPR015824">
    <property type="entry name" value="Phosphoglycerate_kinase_N"/>
</dbReference>
<dbReference type="PANTHER" id="PTHR11406">
    <property type="entry name" value="PHOSPHOGLYCERATE KINASE"/>
    <property type="match status" value="1"/>
</dbReference>
<dbReference type="InterPro" id="IPR001576">
    <property type="entry name" value="Phosphoglycerate_kinase"/>
</dbReference>
<evidence type="ECO:0000313" key="19">
    <source>
        <dbReference type="Proteomes" id="UP000282818"/>
    </source>
</evidence>
<feature type="binding site" evidence="14">
    <location>
        <position position="36"/>
    </location>
    <ligand>
        <name>substrate</name>
    </ligand>
</feature>
<dbReference type="RefSeq" id="WP_127693375.1">
    <property type="nucleotide sequence ID" value="NZ_SACQ01000002.1"/>
</dbReference>
<protein>
    <recommendedName>
        <fullName evidence="7 14">Phosphoglycerate kinase</fullName>
        <ecNumber evidence="6 14">2.7.2.3</ecNumber>
    </recommendedName>
</protein>
<dbReference type="Proteomes" id="UP000282818">
    <property type="component" value="Unassembled WGS sequence"/>
</dbReference>
<feature type="binding site" evidence="15">
    <location>
        <position position="36"/>
    </location>
    <ligand>
        <name>(2R)-3-phosphoglycerate</name>
        <dbReference type="ChEBI" id="CHEBI:58272"/>
    </ligand>
</feature>
<comment type="subcellular location">
    <subcellularLocation>
        <location evidence="2 14">Cytoplasm</location>
    </subcellularLocation>
</comment>
<feature type="binding site" evidence="15">
    <location>
        <position position="147"/>
    </location>
    <ligand>
        <name>(2R)-3-phosphoglycerate</name>
        <dbReference type="ChEBI" id="CHEBI:58272"/>
    </ligand>
</feature>